<accession>A0A0K1EGT6</accession>
<dbReference type="Proteomes" id="UP000067626">
    <property type="component" value="Chromosome"/>
</dbReference>
<dbReference type="GO" id="GO:0009330">
    <property type="term" value="C:DNA topoisomerase type II (double strand cut, ATP-hydrolyzing) complex"/>
    <property type="evidence" value="ECO:0007669"/>
    <property type="project" value="TreeGrafter"/>
</dbReference>
<dbReference type="Gene3D" id="3.30.1360.40">
    <property type="match status" value="1"/>
</dbReference>
<dbReference type="EMBL" id="CP012159">
    <property type="protein sequence ID" value="AKT39813.1"/>
    <property type="molecule type" value="Genomic_DNA"/>
</dbReference>
<dbReference type="SUPFAM" id="SSF101904">
    <property type="entry name" value="GyrA/ParC C-terminal domain-like"/>
    <property type="match status" value="1"/>
</dbReference>
<dbReference type="Pfam" id="PF00521">
    <property type="entry name" value="DNA_topoisoIV"/>
    <property type="match status" value="1"/>
</dbReference>
<dbReference type="PROSITE" id="PS52040">
    <property type="entry name" value="TOPO_IIA"/>
    <property type="match status" value="1"/>
</dbReference>
<protein>
    <recommendedName>
        <fullName evidence="3">DNA topoisomerase (ATP-hydrolyzing)</fullName>
        <ecNumber evidence="3">5.6.2.2</ecNumber>
    </recommendedName>
</protein>
<evidence type="ECO:0000313" key="12">
    <source>
        <dbReference type="Proteomes" id="UP000067626"/>
    </source>
</evidence>
<dbReference type="InterPro" id="IPR013757">
    <property type="entry name" value="Topo_IIA_A_a_sf"/>
</dbReference>
<keyword evidence="8" id="KW-0175">Coiled coil</keyword>
<keyword evidence="12" id="KW-1185">Reference proteome</keyword>
<dbReference type="FunFam" id="1.10.268.10:FF:000001">
    <property type="entry name" value="DNA gyrase subunit A"/>
    <property type="match status" value="1"/>
</dbReference>
<dbReference type="PATRIC" id="fig|52.7.peg.4370"/>
<dbReference type="RefSeq" id="WP_050436002.1">
    <property type="nucleotide sequence ID" value="NZ_CP012159.1"/>
</dbReference>
<dbReference type="InterPro" id="IPR035516">
    <property type="entry name" value="Gyrase/topoIV_suA_C"/>
</dbReference>
<dbReference type="Pfam" id="PF03989">
    <property type="entry name" value="DNA_gyraseA_C"/>
    <property type="match status" value="2"/>
</dbReference>
<dbReference type="KEGG" id="ccro:CMC5_039640"/>
<organism evidence="11 12">
    <name type="scientific">Chondromyces crocatus</name>
    <dbReference type="NCBI Taxonomy" id="52"/>
    <lineage>
        <taxon>Bacteria</taxon>
        <taxon>Pseudomonadati</taxon>
        <taxon>Myxococcota</taxon>
        <taxon>Polyangia</taxon>
        <taxon>Polyangiales</taxon>
        <taxon>Polyangiaceae</taxon>
        <taxon>Chondromyces</taxon>
    </lineage>
</organism>
<dbReference type="CDD" id="cd00187">
    <property type="entry name" value="TOP4c"/>
    <property type="match status" value="1"/>
</dbReference>
<feature type="coiled-coil region" evidence="8">
    <location>
        <begin position="471"/>
        <end position="498"/>
    </location>
</feature>
<dbReference type="PANTHER" id="PTHR43493">
    <property type="entry name" value="DNA GYRASE/TOPOISOMERASE SUBUNIT A"/>
    <property type="match status" value="1"/>
</dbReference>
<evidence type="ECO:0000256" key="3">
    <source>
        <dbReference type="ARBA" id="ARBA00012895"/>
    </source>
</evidence>
<evidence type="ECO:0000256" key="9">
    <source>
        <dbReference type="SAM" id="MobiDB-lite"/>
    </source>
</evidence>
<evidence type="ECO:0000256" key="4">
    <source>
        <dbReference type="ARBA" id="ARBA00023029"/>
    </source>
</evidence>
<dbReference type="NCBIfam" id="NF004044">
    <property type="entry name" value="PRK05561.1"/>
    <property type="match status" value="1"/>
</dbReference>
<proteinExistence type="inferred from homology"/>
<dbReference type="Gene3D" id="1.10.268.10">
    <property type="entry name" value="Topoisomerase, domain 3"/>
    <property type="match status" value="1"/>
</dbReference>
<dbReference type="InterPro" id="IPR013760">
    <property type="entry name" value="Topo_IIA-like_dom_sf"/>
</dbReference>
<dbReference type="AlphaFoldDB" id="A0A0K1EGT6"/>
<dbReference type="GO" id="GO:0003918">
    <property type="term" value="F:DNA topoisomerase type II (double strand cut, ATP-hydrolyzing) activity"/>
    <property type="evidence" value="ECO:0007669"/>
    <property type="project" value="UniProtKB-EC"/>
</dbReference>
<reference evidence="11 12" key="1">
    <citation type="submission" date="2015-07" db="EMBL/GenBank/DDBJ databases">
        <title>Genome analysis of myxobacterium Chondromyces crocatus Cm c5 reveals a high potential for natural compound synthesis and the genetic basis for the loss of fruiting body formation.</title>
        <authorList>
            <person name="Zaburannyi N."/>
            <person name="Bunk B."/>
            <person name="Maier J."/>
            <person name="Overmann J."/>
            <person name="Mueller R."/>
        </authorList>
    </citation>
    <scope>NUCLEOTIDE SEQUENCE [LARGE SCALE GENOMIC DNA]</scope>
    <source>
        <strain evidence="11 12">Cm c5</strain>
    </source>
</reference>
<dbReference type="STRING" id="52.CMC5_039640"/>
<feature type="active site" description="O-(5'-phospho-DNA)-tyrosine intermediate" evidence="7">
    <location>
        <position position="149"/>
    </location>
</feature>
<dbReference type="GO" id="GO:0005524">
    <property type="term" value="F:ATP binding"/>
    <property type="evidence" value="ECO:0007669"/>
    <property type="project" value="InterPro"/>
</dbReference>
<evidence type="ECO:0000256" key="8">
    <source>
        <dbReference type="SAM" id="Coils"/>
    </source>
</evidence>
<dbReference type="Gene3D" id="2.120.10.90">
    <property type="entry name" value="DNA gyrase/topoisomerase IV, subunit A, C-terminal"/>
    <property type="match status" value="1"/>
</dbReference>
<dbReference type="InterPro" id="IPR050220">
    <property type="entry name" value="Type_II_DNA_Topoisomerases"/>
</dbReference>
<keyword evidence="5 7" id="KW-0238">DNA-binding</keyword>
<keyword evidence="4 7" id="KW-0799">Topoisomerase</keyword>
<dbReference type="PANTHER" id="PTHR43493:SF5">
    <property type="entry name" value="DNA GYRASE SUBUNIT A, CHLOROPLASTIC_MITOCHONDRIAL"/>
    <property type="match status" value="1"/>
</dbReference>
<dbReference type="InterPro" id="IPR006691">
    <property type="entry name" value="GyrA/parC_rep"/>
</dbReference>
<dbReference type="EC" id="5.6.2.2" evidence="3"/>
<comment type="similarity">
    <text evidence="2">Belongs to the type II topoisomerase GyrA/ParC subunit family.</text>
</comment>
<dbReference type="Gene3D" id="3.90.199.10">
    <property type="entry name" value="Topoisomerase II, domain 5"/>
    <property type="match status" value="1"/>
</dbReference>
<dbReference type="SUPFAM" id="SSF56719">
    <property type="entry name" value="Type II DNA topoisomerase"/>
    <property type="match status" value="1"/>
</dbReference>
<gene>
    <name evidence="11" type="ORF">CMC5_039640</name>
</gene>
<dbReference type="GO" id="GO:0003677">
    <property type="term" value="F:DNA binding"/>
    <property type="evidence" value="ECO:0007669"/>
    <property type="project" value="UniProtKB-UniRule"/>
</dbReference>
<feature type="region of interest" description="Disordered" evidence="9">
    <location>
        <begin position="1"/>
        <end position="35"/>
    </location>
</feature>
<evidence type="ECO:0000256" key="6">
    <source>
        <dbReference type="ARBA" id="ARBA00023235"/>
    </source>
</evidence>
<dbReference type="GO" id="GO:0005737">
    <property type="term" value="C:cytoplasm"/>
    <property type="evidence" value="ECO:0007669"/>
    <property type="project" value="TreeGrafter"/>
</dbReference>
<dbReference type="GO" id="GO:0006265">
    <property type="term" value="P:DNA topological change"/>
    <property type="evidence" value="ECO:0007669"/>
    <property type="project" value="UniProtKB-UniRule"/>
</dbReference>
<dbReference type="SMART" id="SM00434">
    <property type="entry name" value="TOP4c"/>
    <property type="match status" value="1"/>
</dbReference>
<feature type="domain" description="Topo IIA-type catalytic" evidence="10">
    <location>
        <begin position="60"/>
        <end position="535"/>
    </location>
</feature>
<comment type="catalytic activity">
    <reaction evidence="1 7">
        <text>ATP-dependent breakage, passage and rejoining of double-stranded DNA.</text>
        <dbReference type="EC" id="5.6.2.2"/>
    </reaction>
</comment>
<evidence type="ECO:0000313" key="11">
    <source>
        <dbReference type="EMBL" id="AKT39813.1"/>
    </source>
</evidence>
<evidence type="ECO:0000256" key="2">
    <source>
        <dbReference type="ARBA" id="ARBA00008263"/>
    </source>
</evidence>
<evidence type="ECO:0000259" key="10">
    <source>
        <dbReference type="PROSITE" id="PS52040"/>
    </source>
</evidence>
<evidence type="ECO:0000256" key="1">
    <source>
        <dbReference type="ARBA" id="ARBA00000185"/>
    </source>
</evidence>
<dbReference type="InterPro" id="IPR013758">
    <property type="entry name" value="Topo_IIA_A/C_ab"/>
</dbReference>
<dbReference type="InterPro" id="IPR002205">
    <property type="entry name" value="Topo_IIA_dom_A"/>
</dbReference>
<name>A0A0K1EGT6_CHOCO</name>
<evidence type="ECO:0000256" key="5">
    <source>
        <dbReference type="ARBA" id="ARBA00023125"/>
    </source>
</evidence>
<evidence type="ECO:0000256" key="7">
    <source>
        <dbReference type="PROSITE-ProRule" id="PRU01384"/>
    </source>
</evidence>
<sequence>MSRTQPPLEDDEAPRRGRRSARPPGGSPPEPPEAETTPLALEAQRRYLNYALSVITSRALPDVRDGLKPVQRRILYAMQHDLRLTPDAKFRKSAAVVGDVMGKYHPHGDSSIYEAMVRLAQDFVMRAPLVSGHGNFGSIDGDAPAAMRYTEAKLRPLAMELLSELGQRTVDWRPNYDGTRSEPIVLPSRFPNLLVNGVQGIAVGMATSIPPHNLGEVIDACVALIDTPDLSIFRLLTNIKGPDFPTGGQLHATKKELETVYTAGQGSLKLRGEWQLEEPEDKRGAPQIIITSIPYAVERKAIVEKIADVILSKKLPALVDVRDESTEEVRVVLELKRASDPQLVMAYLYKHTPLAINVQVNLTCLVPTEKADVSTPRRLNLHEILTNFLEFRHTTVTRRIEFQLGELRQRIHILEGFEKVFDALDEVIKIIRRSEGKADAADKLMKRFALSEEQVDAILELRLYRLARLEILVVQRELAEKRAEANKLQALLASDTKRWHLVRDELLELRRSYSDRRRTKVVGAIEEPEYQEEDFIIAEDANVILSSQGWVKRVREVRDLSTTRLRDGDTVLAAIAGSTRASVAFFSNLGSCYVCRIHDVPPSSGYGDPVQKLFKLGDGERMIAMYSFDPRALEVPPPSEGATDPEPPLAVAVTRGGQGFRFSLRPHRDPSTRAGRRFARLNEGDEVFAVLPPGARDEDIVLCASSDGHALGVSAGELPSLAGPGKGSMLMKLEEGERLIATTLALGSNEVLTVETDKGKILDLRADKIAGARGGKGHPIVKRDRFARGVPTPVVAPTLEVS</sequence>
<keyword evidence="6 7" id="KW-0413">Isomerase</keyword>